<gene>
    <name evidence="3" type="ORF">AALO_G00099120</name>
</gene>
<organism evidence="3 4">
    <name type="scientific">Alosa alosa</name>
    <name type="common">allis shad</name>
    <dbReference type="NCBI Taxonomy" id="278164"/>
    <lineage>
        <taxon>Eukaryota</taxon>
        <taxon>Metazoa</taxon>
        <taxon>Chordata</taxon>
        <taxon>Craniata</taxon>
        <taxon>Vertebrata</taxon>
        <taxon>Euteleostomi</taxon>
        <taxon>Actinopterygii</taxon>
        <taxon>Neopterygii</taxon>
        <taxon>Teleostei</taxon>
        <taxon>Clupei</taxon>
        <taxon>Clupeiformes</taxon>
        <taxon>Clupeoidei</taxon>
        <taxon>Clupeidae</taxon>
        <taxon>Alosa</taxon>
    </lineage>
</organism>
<sequence length="107" mass="11050">GPHGYPGAPGADGPPGVPCSVDQTGLALIATGGCVLAILDGVILAAVVLFIMRNMGNAAARDSGAKRPDVDPPDDTYTALNPRTTTSDYENIDHFRNLPSAPGRRPR</sequence>
<protein>
    <recommendedName>
        <fullName evidence="5">DNAX-activation protein 10</fullName>
    </recommendedName>
</protein>
<feature type="compositionally biased region" description="Polar residues" evidence="1">
    <location>
        <begin position="78"/>
        <end position="89"/>
    </location>
</feature>
<reference evidence="3" key="1">
    <citation type="submission" date="2020-10" db="EMBL/GenBank/DDBJ databases">
        <title>Chromosome-scale genome assembly of the Allis shad, Alosa alosa.</title>
        <authorList>
            <person name="Margot Z."/>
            <person name="Christophe K."/>
            <person name="Cabau C."/>
            <person name="Louis A."/>
            <person name="Berthelot C."/>
            <person name="Parey E."/>
            <person name="Roest Crollius H."/>
            <person name="Montfort J."/>
            <person name="Robinson-Rechavi M."/>
            <person name="Bucao C."/>
            <person name="Bouchez O."/>
            <person name="Gislard M."/>
            <person name="Lluch J."/>
            <person name="Milhes M."/>
            <person name="Lampietro C."/>
            <person name="Lopez Roques C."/>
            <person name="Donnadieu C."/>
            <person name="Braasch I."/>
            <person name="Desvignes T."/>
            <person name="Postlethwait J."/>
            <person name="Bobe J."/>
            <person name="Guiguen Y."/>
        </authorList>
    </citation>
    <scope>NUCLEOTIDE SEQUENCE</scope>
    <source>
        <strain evidence="3">M-15738</strain>
        <tissue evidence="3">Blood</tissue>
    </source>
</reference>
<dbReference type="AlphaFoldDB" id="A0AAV6GY71"/>
<dbReference type="EMBL" id="JADWDJ010000007">
    <property type="protein sequence ID" value="KAG5278451.1"/>
    <property type="molecule type" value="Genomic_DNA"/>
</dbReference>
<keyword evidence="2" id="KW-0472">Membrane</keyword>
<evidence type="ECO:0000313" key="4">
    <source>
        <dbReference type="Proteomes" id="UP000823561"/>
    </source>
</evidence>
<keyword evidence="2" id="KW-1133">Transmembrane helix</keyword>
<evidence type="ECO:0008006" key="5">
    <source>
        <dbReference type="Google" id="ProtNLM"/>
    </source>
</evidence>
<comment type="caution">
    <text evidence="3">The sequence shown here is derived from an EMBL/GenBank/DDBJ whole genome shotgun (WGS) entry which is preliminary data.</text>
</comment>
<evidence type="ECO:0000256" key="1">
    <source>
        <dbReference type="SAM" id="MobiDB-lite"/>
    </source>
</evidence>
<feature type="transmembrane region" description="Helical" evidence="2">
    <location>
        <begin position="26"/>
        <end position="51"/>
    </location>
</feature>
<evidence type="ECO:0000256" key="2">
    <source>
        <dbReference type="SAM" id="Phobius"/>
    </source>
</evidence>
<keyword evidence="4" id="KW-1185">Reference proteome</keyword>
<name>A0AAV6GY71_9TELE</name>
<accession>A0AAV6GY71</accession>
<feature type="non-terminal residue" evidence="3">
    <location>
        <position position="1"/>
    </location>
</feature>
<dbReference type="Proteomes" id="UP000823561">
    <property type="component" value="Chromosome 7"/>
</dbReference>
<evidence type="ECO:0000313" key="3">
    <source>
        <dbReference type="EMBL" id="KAG5278451.1"/>
    </source>
</evidence>
<proteinExistence type="predicted"/>
<keyword evidence="2" id="KW-0812">Transmembrane</keyword>
<feature type="region of interest" description="Disordered" evidence="1">
    <location>
        <begin position="59"/>
        <end position="107"/>
    </location>
</feature>